<organism evidence="1 2">
    <name type="scientific">Marinobacter excellens HL-55</name>
    <dbReference type="NCBI Taxonomy" id="1305731"/>
    <lineage>
        <taxon>Bacteria</taxon>
        <taxon>Pseudomonadati</taxon>
        <taxon>Pseudomonadota</taxon>
        <taxon>Gammaproteobacteria</taxon>
        <taxon>Pseudomonadales</taxon>
        <taxon>Marinobacteraceae</taxon>
        <taxon>Marinobacter</taxon>
    </lineage>
</organism>
<dbReference type="PATRIC" id="fig|1305731.5.peg.2243"/>
<dbReference type="Proteomes" id="UP000050416">
    <property type="component" value="Unassembled WGS sequence"/>
</dbReference>
<name>A0A0P7Z551_9GAMM</name>
<gene>
    <name evidence="1" type="ORF">HLUCCX14_16390</name>
</gene>
<comment type="caution">
    <text evidence="1">The sequence shown here is derived from an EMBL/GenBank/DDBJ whole genome shotgun (WGS) entry which is preliminary data.</text>
</comment>
<dbReference type="OrthoDB" id="9799384at2"/>
<dbReference type="EMBL" id="LJZQ01000037">
    <property type="protein sequence ID" value="KPQ27037.1"/>
    <property type="molecule type" value="Genomic_DNA"/>
</dbReference>
<protein>
    <submittedName>
        <fullName evidence="1">Uncharacterized protein</fullName>
    </submittedName>
</protein>
<accession>A0A0P7Z551</accession>
<reference evidence="1 2" key="1">
    <citation type="submission" date="2015-09" db="EMBL/GenBank/DDBJ databases">
        <title>Identification and resolution of microdiversity through metagenomic sequencing of parallel consortia.</title>
        <authorList>
            <person name="Nelson W.C."/>
            <person name="Romine M.F."/>
            <person name="Lindemann S.R."/>
        </authorList>
    </citation>
    <scope>NUCLEOTIDE SEQUENCE [LARGE SCALE GENOMIC DNA]</scope>
    <source>
        <strain evidence="1">HL-55</strain>
    </source>
</reference>
<evidence type="ECO:0000313" key="1">
    <source>
        <dbReference type="EMBL" id="KPQ27037.1"/>
    </source>
</evidence>
<proteinExistence type="predicted"/>
<dbReference type="AlphaFoldDB" id="A0A0P7Z551"/>
<evidence type="ECO:0000313" key="2">
    <source>
        <dbReference type="Proteomes" id="UP000050416"/>
    </source>
</evidence>
<sequence>MSNETLRAEELGNKLLQSVKEMKAGNAARVSRVEPNEVAKALIEIAFRHPEVIREDLELKG</sequence>
<dbReference type="STRING" id="1305731.GCA_000934705_01899"/>